<evidence type="ECO:0000256" key="10">
    <source>
        <dbReference type="SAM" id="Phobius"/>
    </source>
</evidence>
<evidence type="ECO:0000259" key="12">
    <source>
        <dbReference type="PROSITE" id="PS50011"/>
    </source>
</evidence>
<dbReference type="InterPro" id="IPR032675">
    <property type="entry name" value="LRR_dom_sf"/>
</dbReference>
<evidence type="ECO:0000313" key="14">
    <source>
        <dbReference type="Proteomes" id="UP001229421"/>
    </source>
</evidence>
<dbReference type="InterPro" id="IPR011009">
    <property type="entry name" value="Kinase-like_dom_sf"/>
</dbReference>
<dbReference type="Pfam" id="PF00069">
    <property type="entry name" value="Pkinase"/>
    <property type="match status" value="1"/>
</dbReference>
<evidence type="ECO:0000256" key="7">
    <source>
        <dbReference type="ARBA" id="ARBA00023136"/>
    </source>
</evidence>
<evidence type="ECO:0000256" key="2">
    <source>
        <dbReference type="ARBA" id="ARBA00022614"/>
    </source>
</evidence>
<evidence type="ECO:0000256" key="5">
    <source>
        <dbReference type="ARBA" id="ARBA00022737"/>
    </source>
</evidence>
<dbReference type="Proteomes" id="UP001229421">
    <property type="component" value="Unassembled WGS sequence"/>
</dbReference>
<protein>
    <recommendedName>
        <fullName evidence="12">Protein kinase domain-containing protein</fullName>
    </recommendedName>
</protein>
<dbReference type="FunFam" id="1.10.510.10:FF:000479">
    <property type="entry name" value="Leucine-rich repeat receptor-like protein kinase"/>
    <property type="match status" value="1"/>
</dbReference>
<gene>
    <name evidence="13" type="ORF">QVD17_02497</name>
</gene>
<feature type="domain" description="Protein kinase" evidence="12">
    <location>
        <begin position="327"/>
        <end position="621"/>
    </location>
</feature>
<dbReference type="GO" id="GO:0016020">
    <property type="term" value="C:membrane"/>
    <property type="evidence" value="ECO:0007669"/>
    <property type="project" value="UniProtKB-SubCell"/>
</dbReference>
<feature type="transmembrane region" description="Helical" evidence="10">
    <location>
        <begin position="265"/>
        <end position="290"/>
    </location>
</feature>
<feature type="chain" id="PRO_5041931709" description="Protein kinase domain-containing protein" evidence="11">
    <location>
        <begin position="22"/>
        <end position="621"/>
    </location>
</feature>
<evidence type="ECO:0000256" key="4">
    <source>
        <dbReference type="ARBA" id="ARBA00022729"/>
    </source>
</evidence>
<dbReference type="FunFam" id="3.80.10.10:FF:000041">
    <property type="entry name" value="LRR receptor-like serine/threonine-protein kinase ERECTA"/>
    <property type="match status" value="1"/>
</dbReference>
<dbReference type="SMART" id="SM00220">
    <property type="entry name" value="S_TKc"/>
    <property type="match status" value="1"/>
</dbReference>
<organism evidence="13 14">
    <name type="scientific">Tagetes erecta</name>
    <name type="common">African marigold</name>
    <dbReference type="NCBI Taxonomy" id="13708"/>
    <lineage>
        <taxon>Eukaryota</taxon>
        <taxon>Viridiplantae</taxon>
        <taxon>Streptophyta</taxon>
        <taxon>Embryophyta</taxon>
        <taxon>Tracheophyta</taxon>
        <taxon>Spermatophyta</taxon>
        <taxon>Magnoliopsida</taxon>
        <taxon>eudicotyledons</taxon>
        <taxon>Gunneridae</taxon>
        <taxon>Pentapetalae</taxon>
        <taxon>asterids</taxon>
        <taxon>campanulids</taxon>
        <taxon>Asterales</taxon>
        <taxon>Asteraceae</taxon>
        <taxon>Asteroideae</taxon>
        <taxon>Heliantheae alliance</taxon>
        <taxon>Tageteae</taxon>
        <taxon>Tagetes</taxon>
    </lineage>
</organism>
<keyword evidence="7 10" id="KW-0472">Membrane</keyword>
<accession>A0AAD8L6Q2</accession>
<name>A0AAD8L6Q2_TARER</name>
<dbReference type="Pfam" id="PF13855">
    <property type="entry name" value="LRR_8"/>
    <property type="match status" value="1"/>
</dbReference>
<reference evidence="13" key="1">
    <citation type="journal article" date="2023" name="bioRxiv">
        <title>Improved chromosome-level genome assembly for marigold (Tagetes erecta).</title>
        <authorList>
            <person name="Jiang F."/>
            <person name="Yuan L."/>
            <person name="Wang S."/>
            <person name="Wang H."/>
            <person name="Xu D."/>
            <person name="Wang A."/>
            <person name="Fan W."/>
        </authorList>
    </citation>
    <scope>NUCLEOTIDE SEQUENCE</scope>
    <source>
        <strain evidence="13">WSJ</strain>
        <tissue evidence="13">Leaf</tissue>
    </source>
</reference>
<dbReference type="SUPFAM" id="SSF52058">
    <property type="entry name" value="L domain-like"/>
    <property type="match status" value="1"/>
</dbReference>
<dbReference type="PROSITE" id="PS50011">
    <property type="entry name" value="PROTEIN_KINASE_DOM"/>
    <property type="match status" value="1"/>
</dbReference>
<sequence>MATTTHLHFLLLFTLTLLLHSKPILTTINHHALITLLNHFNISGNLHHRDNLCNTAGISCNTFKVTGIVFKTQRLNGFISPEIGNLSELKELSVPDNYLTGNIPFQISDCRKIEVINLRNNRFSGEVPGELSHLVHLRFLDLSYNEFSGDLGFLKYFPNLETLFLENNMFTGKVPVSLRSFRNLLLFNFSGNSLEGLLPELDRLQSFSPELKRSNYKHLPKRYVFVESAIQSEDEGFDRSRVEAPAPAPVEAQNGNHKKNNRKKIMGWVLGFFAGSIAGILSIIFFSVLIKLVLMVSKYGGNESGPSIFSPLIKVEELAFLDDDAVVATLQVIGRGGCGEVYKTNIPDGKIKTIAIKRVIQPSKDARELTVEDTKMLNKKMRQIRSEIQTVGQIRHRNLLALLAHFSKPTCHYLVYEFMKNGSLQDVLQQVKAGTQQLEWLTRHKIAIGVAAGLEYLHMSHTPRIVHRDLKPGNILLDDDMEARIGDFGLAKSIPEADTHMTSSNVAGTLGYIAPEYHQTLKFTDKCDIYSFGVLLGVLVMGKLPSDEFFQHTPEVNMVKWIRKVMTSDNPKEAIDPSLLGNGYEEQMLLVLKIACFCTLDNPKERPNSKECRCMLAQIKH</sequence>
<dbReference type="Gene3D" id="1.10.510.10">
    <property type="entry name" value="Transferase(Phosphotransferase) domain 1"/>
    <property type="match status" value="1"/>
</dbReference>
<dbReference type="EMBL" id="JAUHHV010000001">
    <property type="protein sequence ID" value="KAK1436715.1"/>
    <property type="molecule type" value="Genomic_DNA"/>
</dbReference>
<dbReference type="InterPro" id="IPR008271">
    <property type="entry name" value="Ser/Thr_kinase_AS"/>
</dbReference>
<keyword evidence="5" id="KW-0677">Repeat</keyword>
<keyword evidence="9" id="KW-0325">Glycoprotein</keyword>
<dbReference type="InterPro" id="IPR001611">
    <property type="entry name" value="Leu-rich_rpt"/>
</dbReference>
<dbReference type="InterPro" id="IPR000719">
    <property type="entry name" value="Prot_kinase_dom"/>
</dbReference>
<keyword evidence="14" id="KW-1185">Reference proteome</keyword>
<evidence type="ECO:0000256" key="11">
    <source>
        <dbReference type="SAM" id="SignalP"/>
    </source>
</evidence>
<dbReference type="InterPro" id="IPR050647">
    <property type="entry name" value="Plant_LRR-RLKs"/>
</dbReference>
<dbReference type="PANTHER" id="PTHR48056">
    <property type="entry name" value="LRR RECEPTOR-LIKE SERINE/THREONINE-PROTEIN KINASE-RELATED"/>
    <property type="match status" value="1"/>
</dbReference>
<dbReference type="SUPFAM" id="SSF56112">
    <property type="entry name" value="Protein kinase-like (PK-like)"/>
    <property type="match status" value="1"/>
</dbReference>
<proteinExistence type="predicted"/>
<evidence type="ECO:0000256" key="6">
    <source>
        <dbReference type="ARBA" id="ARBA00022989"/>
    </source>
</evidence>
<evidence type="ECO:0000256" key="1">
    <source>
        <dbReference type="ARBA" id="ARBA00004167"/>
    </source>
</evidence>
<dbReference type="Gene3D" id="3.30.200.20">
    <property type="entry name" value="Phosphorylase Kinase, domain 1"/>
    <property type="match status" value="1"/>
</dbReference>
<dbReference type="GO" id="GO:0005524">
    <property type="term" value="F:ATP binding"/>
    <property type="evidence" value="ECO:0007669"/>
    <property type="project" value="InterPro"/>
</dbReference>
<keyword evidence="4 11" id="KW-0732">Signal</keyword>
<dbReference type="Pfam" id="PF00560">
    <property type="entry name" value="LRR_1"/>
    <property type="match status" value="1"/>
</dbReference>
<comment type="caution">
    <text evidence="13">The sequence shown here is derived from an EMBL/GenBank/DDBJ whole genome shotgun (WGS) entry which is preliminary data.</text>
</comment>
<evidence type="ECO:0000256" key="8">
    <source>
        <dbReference type="ARBA" id="ARBA00023170"/>
    </source>
</evidence>
<evidence type="ECO:0000313" key="13">
    <source>
        <dbReference type="EMBL" id="KAK1436715.1"/>
    </source>
</evidence>
<dbReference type="PANTHER" id="PTHR48056:SF75">
    <property type="entry name" value="LEUCINE-RICH REPEAT RECEPTOR-LIKE SERINE_THREONINE_TYROSINE-PROTEIN KINASE SOBIR1"/>
    <property type="match status" value="1"/>
</dbReference>
<evidence type="ECO:0000256" key="9">
    <source>
        <dbReference type="ARBA" id="ARBA00023180"/>
    </source>
</evidence>
<dbReference type="PROSITE" id="PS00108">
    <property type="entry name" value="PROTEIN_KINASE_ST"/>
    <property type="match status" value="1"/>
</dbReference>
<dbReference type="AlphaFoldDB" id="A0AAD8L6Q2"/>
<keyword evidence="2" id="KW-0433">Leucine-rich repeat</keyword>
<dbReference type="Gene3D" id="3.80.10.10">
    <property type="entry name" value="Ribonuclease Inhibitor"/>
    <property type="match status" value="2"/>
</dbReference>
<keyword evidence="8" id="KW-0675">Receptor</keyword>
<keyword evidence="6 10" id="KW-1133">Transmembrane helix</keyword>
<keyword evidence="3 10" id="KW-0812">Transmembrane</keyword>
<evidence type="ECO:0000256" key="3">
    <source>
        <dbReference type="ARBA" id="ARBA00022692"/>
    </source>
</evidence>
<feature type="signal peptide" evidence="11">
    <location>
        <begin position="1"/>
        <end position="21"/>
    </location>
</feature>
<comment type="subcellular location">
    <subcellularLocation>
        <location evidence="1">Membrane</location>
        <topology evidence="1">Single-pass membrane protein</topology>
    </subcellularLocation>
</comment>
<dbReference type="GO" id="GO:0004672">
    <property type="term" value="F:protein kinase activity"/>
    <property type="evidence" value="ECO:0007669"/>
    <property type="project" value="InterPro"/>
</dbReference>